<dbReference type="AlphaFoldDB" id="A0AAD6K6G5"/>
<keyword evidence="3" id="KW-1185">Reference proteome</keyword>
<accession>A0AAD6K6G5</accession>
<keyword evidence="1" id="KW-1133">Transmembrane helix</keyword>
<dbReference type="EMBL" id="JAPFFJ010000011">
    <property type="protein sequence ID" value="KAJ6417528.1"/>
    <property type="molecule type" value="Genomic_DNA"/>
</dbReference>
<gene>
    <name evidence="2" type="ORF">OIU84_003285</name>
</gene>
<name>A0AAD6K6G5_9ROSI</name>
<proteinExistence type="predicted"/>
<evidence type="ECO:0000313" key="2">
    <source>
        <dbReference type="EMBL" id="KAJ6417528.1"/>
    </source>
</evidence>
<keyword evidence="1" id="KW-0472">Membrane</keyword>
<protein>
    <submittedName>
        <fullName evidence="2">Uncharacterized protein</fullName>
    </submittedName>
</protein>
<dbReference type="Proteomes" id="UP001162972">
    <property type="component" value="Chromosome 11"/>
</dbReference>
<evidence type="ECO:0000256" key="1">
    <source>
        <dbReference type="SAM" id="Phobius"/>
    </source>
</evidence>
<evidence type="ECO:0000313" key="3">
    <source>
        <dbReference type="Proteomes" id="UP001162972"/>
    </source>
</evidence>
<organism evidence="2 3">
    <name type="scientific">Salix udensis</name>
    <dbReference type="NCBI Taxonomy" id="889485"/>
    <lineage>
        <taxon>Eukaryota</taxon>
        <taxon>Viridiplantae</taxon>
        <taxon>Streptophyta</taxon>
        <taxon>Embryophyta</taxon>
        <taxon>Tracheophyta</taxon>
        <taxon>Spermatophyta</taxon>
        <taxon>Magnoliopsida</taxon>
        <taxon>eudicotyledons</taxon>
        <taxon>Gunneridae</taxon>
        <taxon>Pentapetalae</taxon>
        <taxon>rosids</taxon>
        <taxon>fabids</taxon>
        <taxon>Malpighiales</taxon>
        <taxon>Salicaceae</taxon>
        <taxon>Saliceae</taxon>
        <taxon>Salix</taxon>
    </lineage>
</organism>
<reference evidence="2 3" key="1">
    <citation type="journal article" date="2023" name="Int. J. Mol. Sci.">
        <title>De Novo Assembly and Annotation of 11 Diverse Shrub Willow (Salix) Genomes Reveals Novel Gene Organization in Sex-Linked Regions.</title>
        <authorList>
            <person name="Hyden B."/>
            <person name="Feng K."/>
            <person name="Yates T.B."/>
            <person name="Jawdy S."/>
            <person name="Cereghino C."/>
            <person name="Smart L.B."/>
            <person name="Muchero W."/>
        </authorList>
    </citation>
    <scope>NUCLEOTIDE SEQUENCE [LARGE SCALE GENOMIC DNA]</scope>
    <source>
        <tissue evidence="2">Shoot tip</tissue>
    </source>
</reference>
<sequence>MNIFLFPSLVFMPTFFLFPFPFPFPCLAPGLSSLPQQLYFYLFLLWFLQSVVLSLVPGYVCQQVSRHFFLSAHRTPPLPSPHTRTHSSVFFLNSSSDFLLQATITSPSLYFITTPDFQATSQSLEIC</sequence>
<feature type="transmembrane region" description="Helical" evidence="1">
    <location>
        <begin position="40"/>
        <end position="61"/>
    </location>
</feature>
<keyword evidence="1" id="KW-0812">Transmembrane</keyword>
<comment type="caution">
    <text evidence="2">The sequence shown here is derived from an EMBL/GenBank/DDBJ whole genome shotgun (WGS) entry which is preliminary data.</text>
</comment>